<reference evidence="2" key="1">
    <citation type="submission" date="2023-07" db="EMBL/GenBank/DDBJ databases">
        <authorList>
            <person name="Stuckert A."/>
        </authorList>
    </citation>
    <scope>NUCLEOTIDE SEQUENCE</scope>
</reference>
<protein>
    <recommendedName>
        <fullName evidence="1">Helix-turn-helix domain-containing protein</fullName>
    </recommendedName>
</protein>
<name>A0ABN9LVC2_9NEOB</name>
<gene>
    <name evidence="2" type="ORF">RIMI_LOCUS12232153</name>
</gene>
<dbReference type="Proteomes" id="UP001176940">
    <property type="component" value="Unassembled WGS sequence"/>
</dbReference>
<dbReference type="PANTHER" id="PTHR21301:SF13">
    <property type="match status" value="1"/>
</dbReference>
<evidence type="ECO:0000313" key="2">
    <source>
        <dbReference type="EMBL" id="CAJ0948663.1"/>
    </source>
</evidence>
<proteinExistence type="predicted"/>
<sequence length="372" mass="42591">MTTGGSSITEFTTGATCAPAYANLFMGYWERQIFQEEEWDSHAIQGWSRYIDDILFIWDDSVNKLPLAMTKLNQNACNIKLTYNFGKKVEFLDLDIRVLEDGRIVTNVFRKPTATNTLLHASSAHHRSTINGIPTGQFLRIKRICTTVDDYDNQALDLARRFSDRGYSNRLRKAANVSRDELLYGNSKKNEVKKAKNEVRFITRFNKQWPELSRIMQKHWSILQSDPILKTILPDRPLMVPRRSRNLKDLLVHSHYSTTSSKSGTVGGNGFFPYNINDIVNDIVMCDGTFTCTSKGVIYHAHCPCGKVYIGLTTRELRVRTREHVRDIEKSVTVTDPSILKTLSRHFKLHHQSDPRGLKIQAIDQIQLGNRA</sequence>
<keyword evidence="3" id="KW-1185">Reference proteome</keyword>
<feature type="domain" description="Helix-turn-helix" evidence="1">
    <location>
        <begin position="118"/>
        <end position="171"/>
    </location>
</feature>
<evidence type="ECO:0000259" key="1">
    <source>
        <dbReference type="Pfam" id="PF26215"/>
    </source>
</evidence>
<dbReference type="Pfam" id="PF26215">
    <property type="entry name" value="HTH_animal"/>
    <property type="match status" value="1"/>
</dbReference>
<dbReference type="EMBL" id="CAUEEQ010028739">
    <property type="protein sequence ID" value="CAJ0948663.1"/>
    <property type="molecule type" value="Genomic_DNA"/>
</dbReference>
<dbReference type="InterPro" id="IPR058912">
    <property type="entry name" value="HTH_animal"/>
</dbReference>
<comment type="caution">
    <text evidence="2">The sequence shown here is derived from an EMBL/GenBank/DDBJ whole genome shotgun (WGS) entry which is preliminary data.</text>
</comment>
<dbReference type="PANTHER" id="PTHR21301">
    <property type="entry name" value="REVERSE TRANSCRIPTASE"/>
    <property type="match status" value="1"/>
</dbReference>
<organism evidence="2 3">
    <name type="scientific">Ranitomeya imitator</name>
    <name type="common">mimic poison frog</name>
    <dbReference type="NCBI Taxonomy" id="111125"/>
    <lineage>
        <taxon>Eukaryota</taxon>
        <taxon>Metazoa</taxon>
        <taxon>Chordata</taxon>
        <taxon>Craniata</taxon>
        <taxon>Vertebrata</taxon>
        <taxon>Euteleostomi</taxon>
        <taxon>Amphibia</taxon>
        <taxon>Batrachia</taxon>
        <taxon>Anura</taxon>
        <taxon>Neobatrachia</taxon>
        <taxon>Hyloidea</taxon>
        <taxon>Dendrobatidae</taxon>
        <taxon>Dendrobatinae</taxon>
        <taxon>Ranitomeya</taxon>
    </lineage>
</organism>
<evidence type="ECO:0000313" key="3">
    <source>
        <dbReference type="Proteomes" id="UP001176940"/>
    </source>
</evidence>
<accession>A0ABN9LVC2</accession>